<dbReference type="InterPro" id="IPR006621">
    <property type="entry name" value="Nose-resist-to-fluoxetine_N"/>
</dbReference>
<feature type="transmembrane region" description="Helical" evidence="1">
    <location>
        <begin position="199"/>
        <end position="216"/>
    </location>
</feature>
<feature type="transmembrane region" description="Helical" evidence="1">
    <location>
        <begin position="553"/>
        <end position="572"/>
    </location>
</feature>
<evidence type="ECO:0000256" key="1">
    <source>
        <dbReference type="SAM" id="Phobius"/>
    </source>
</evidence>
<feature type="transmembrane region" description="Helical" evidence="1">
    <location>
        <begin position="317"/>
        <end position="339"/>
    </location>
</feature>
<dbReference type="PANTHER" id="PTHR11161">
    <property type="entry name" value="O-ACYLTRANSFERASE"/>
    <property type="match status" value="1"/>
</dbReference>
<dbReference type="Proteomes" id="UP001159042">
    <property type="component" value="Unassembled WGS sequence"/>
</dbReference>
<feature type="domain" description="Nose resistant-to-fluoxetine protein N-terminal" evidence="2">
    <location>
        <begin position="35"/>
        <end position="156"/>
    </location>
</feature>
<feature type="transmembrane region" description="Helical" evidence="1">
    <location>
        <begin position="237"/>
        <end position="257"/>
    </location>
</feature>
<keyword evidence="1" id="KW-0472">Membrane</keyword>
<dbReference type="EMBL" id="JANEYG010000006">
    <property type="protein sequence ID" value="KAJ8922562.1"/>
    <property type="molecule type" value="Genomic_DNA"/>
</dbReference>
<reference evidence="3 4" key="1">
    <citation type="journal article" date="2023" name="Insect Mol. Biol.">
        <title>Genome sequencing provides insights into the evolution of gene families encoding plant cell wall-degrading enzymes in longhorned beetles.</title>
        <authorList>
            <person name="Shin N.R."/>
            <person name="Okamura Y."/>
            <person name="Kirsch R."/>
            <person name="Pauchet Y."/>
        </authorList>
    </citation>
    <scope>NUCLEOTIDE SEQUENCE [LARGE SCALE GENOMIC DNA]</scope>
    <source>
        <strain evidence="3">EAD_L_NR</strain>
    </source>
</reference>
<accession>A0AAV8W7G0</accession>
<dbReference type="AlphaFoldDB" id="A0AAV8W7G0"/>
<feature type="transmembrane region" description="Helical" evidence="1">
    <location>
        <begin position="510"/>
        <end position="532"/>
    </location>
</feature>
<dbReference type="Pfam" id="PF01757">
    <property type="entry name" value="Acyl_transf_3"/>
    <property type="match status" value="1"/>
</dbReference>
<name>A0AAV8W7G0_9CUCU</name>
<keyword evidence="1" id="KW-1133">Transmembrane helix</keyword>
<feature type="transmembrane region" description="Helical" evidence="1">
    <location>
        <begin position="269"/>
        <end position="296"/>
    </location>
</feature>
<dbReference type="SMART" id="SM00703">
    <property type="entry name" value="NRF"/>
    <property type="match status" value="1"/>
</dbReference>
<gene>
    <name evidence="3" type="ORF">NQ315_007592</name>
</gene>
<keyword evidence="1" id="KW-0812">Transmembrane</keyword>
<dbReference type="PANTHER" id="PTHR11161:SF72">
    <property type="entry name" value="FI21449P1"/>
    <property type="match status" value="1"/>
</dbReference>
<evidence type="ECO:0000259" key="2">
    <source>
        <dbReference type="SMART" id="SM00703"/>
    </source>
</evidence>
<feature type="transmembrane region" description="Helical" evidence="1">
    <location>
        <begin position="168"/>
        <end position="193"/>
    </location>
</feature>
<dbReference type="GO" id="GO:0016747">
    <property type="term" value="F:acyltransferase activity, transferring groups other than amino-acyl groups"/>
    <property type="evidence" value="ECO:0007669"/>
    <property type="project" value="InterPro"/>
</dbReference>
<evidence type="ECO:0000313" key="3">
    <source>
        <dbReference type="EMBL" id="KAJ8922562.1"/>
    </source>
</evidence>
<comment type="caution">
    <text evidence="3">The sequence shown here is derived from an EMBL/GenBank/DDBJ whole genome shotgun (WGS) entry which is preliminary data.</text>
</comment>
<keyword evidence="4" id="KW-1185">Reference proteome</keyword>
<proteinExistence type="predicted"/>
<feature type="transmembrane region" description="Helical" evidence="1">
    <location>
        <begin position="592"/>
        <end position="616"/>
    </location>
</feature>
<sequence>MAKAKGAGTYLDLLLYKNYVLGDANSVCSNFTSVSERCLEQLEIVCNNPTLLMTIFDASSKFPYSGLGYGSKTDYGNFDQCLSVDHKYEGGRILGEYCAMGLVIVDILANVSDPNDYYKLAVCRPNGCSADDYNAIINQLGVQDFPGIFTDTACQTVETYSTFTALDIVTLTIFAVILLLMGLSTIYDVYLYLNQLKCPIPLLLAFSVLTNGRKLLHIPKRSSKEQIETFNGLRVVSMMWIVIGHEMAMIPFISINNVHRVNDWQNHMYAFYIASAQLAVDTFFFMSGFLLAFQYLKGKTRSLKEQILSVPYMIVHRYLRLTPALLMTYLLIISILVHLGSGPTWPLFIDEFNEQCRNHWLPFFLYIQNYYNYNDVCLVPTWYLSADMQMFLASPLVLIPLSLQLKKRGLKIVMAELFAFNLFWTILPLVIKLVFRDYENGYDTHSRLINYFTGVMLGVFMRSTIDKSFLYMVNEENRRVINFITWPIILVSMLAIVLGKQAVDMTSNYVAISVFYSLMRPAWCIGLSWIVYSCHYGHGGFVNWILSRPMFQVIGRLTYCTFLLHVLVISYYQGTSRTRWYFSDYNAIYQFWGHYIVSLILATFWTLAFESPLVVLEKQLLGCTTKTTTEAKPTQNENPVTIASG</sequence>
<dbReference type="Pfam" id="PF20146">
    <property type="entry name" value="NRF"/>
    <property type="match status" value="1"/>
</dbReference>
<organism evidence="3 4">
    <name type="scientific">Exocentrus adspersus</name>
    <dbReference type="NCBI Taxonomy" id="1586481"/>
    <lineage>
        <taxon>Eukaryota</taxon>
        <taxon>Metazoa</taxon>
        <taxon>Ecdysozoa</taxon>
        <taxon>Arthropoda</taxon>
        <taxon>Hexapoda</taxon>
        <taxon>Insecta</taxon>
        <taxon>Pterygota</taxon>
        <taxon>Neoptera</taxon>
        <taxon>Endopterygota</taxon>
        <taxon>Coleoptera</taxon>
        <taxon>Polyphaga</taxon>
        <taxon>Cucujiformia</taxon>
        <taxon>Chrysomeloidea</taxon>
        <taxon>Cerambycidae</taxon>
        <taxon>Lamiinae</taxon>
        <taxon>Acanthocinini</taxon>
        <taxon>Exocentrus</taxon>
    </lineage>
</organism>
<feature type="transmembrane region" description="Helical" evidence="1">
    <location>
        <begin position="451"/>
        <end position="473"/>
    </location>
</feature>
<evidence type="ECO:0000313" key="4">
    <source>
        <dbReference type="Proteomes" id="UP001159042"/>
    </source>
</evidence>
<dbReference type="InterPro" id="IPR052728">
    <property type="entry name" value="O2_lipid_transport_reg"/>
</dbReference>
<dbReference type="InterPro" id="IPR002656">
    <property type="entry name" value="Acyl_transf_3_dom"/>
</dbReference>
<feature type="transmembrane region" description="Helical" evidence="1">
    <location>
        <begin position="413"/>
        <end position="431"/>
    </location>
</feature>
<protein>
    <recommendedName>
        <fullName evidence="2">Nose resistant-to-fluoxetine protein N-terminal domain-containing protein</fullName>
    </recommendedName>
</protein>
<feature type="transmembrane region" description="Helical" evidence="1">
    <location>
        <begin position="480"/>
        <end position="498"/>
    </location>
</feature>